<name>A0A4P9VI72_9GAMM</name>
<dbReference type="EMBL" id="NDXW01000010">
    <property type="protein sequence ID" value="RDH41332.1"/>
    <property type="molecule type" value="Genomic_DNA"/>
</dbReference>
<proteinExistence type="predicted"/>
<feature type="coiled-coil region" evidence="1">
    <location>
        <begin position="156"/>
        <end position="183"/>
    </location>
</feature>
<accession>A0A4P9VI72</accession>
<protein>
    <submittedName>
        <fullName evidence="2">Uncharacterized protein</fullName>
    </submittedName>
</protein>
<keyword evidence="1" id="KW-0175">Coiled coil</keyword>
<evidence type="ECO:0000313" key="3">
    <source>
        <dbReference type="Proteomes" id="UP000257039"/>
    </source>
</evidence>
<dbReference type="AlphaFoldDB" id="A0A4P9VI72"/>
<comment type="caution">
    <text evidence="2">The sequence shown here is derived from an EMBL/GenBank/DDBJ whole genome shotgun (WGS) entry which is preliminary data.</text>
</comment>
<dbReference type="SUPFAM" id="SSF52540">
    <property type="entry name" value="P-loop containing nucleoside triphosphate hydrolases"/>
    <property type="match status" value="1"/>
</dbReference>
<evidence type="ECO:0000256" key="1">
    <source>
        <dbReference type="SAM" id="Coils"/>
    </source>
</evidence>
<gene>
    <name evidence="2" type="ORF">B9G39_29115</name>
</gene>
<keyword evidence="3" id="KW-1185">Reference proteome</keyword>
<dbReference type="Proteomes" id="UP000257039">
    <property type="component" value="Unassembled WGS sequence"/>
</dbReference>
<sequence length="838" mass="95804">MNALTQLISAYGQYQQQMITTNGDVVCGLDIEQGIEPQPYEEATLRRLSRLYQALYEQYSDTIYWQFYLHLEGYQCSPQYREHTRSQLVSSRRAQFLNDKGLCLTKLFHCYEIKRPHQLALNVLRLRKLVKGITHWRDIKNLKPLFSLDDSLYLNNELLKEQLEQAEDMLHVLSDKLDAYRFEVQPMSTTDLWRLYHFLVNFDKSVFLQPTFNQAPPAHWHELLGQGDLEAVEIEGLGTALKHHGAVPVYIKVLSITGSGESHVRSAAWLRGKIPLLQRGNYVVVTRYEPYSRLQKSLFVKNKKNEVAQQTLKVSDILLGDVKNADTQLREDAVYNEDAKRAMQDLNRIQGDRIFGHYHATVLVFDEDIMALRKTVKGFNQALNTAEFNFIWESAGIQKAYAACLPGSKESKYRNLQYNAAQASALSLNYKAHTGLPQWQTTNVSEESLVILESADGTPFHFSPFVGDKCLLLCTGPIRSGKSFLRMLLAMHMLKFGTLYSAIDIDEGAIPLARFYGDDAAMINVGGDGFGFNPFRLIADPVVRDTLYSHLVTQVRLMLLNNKTIREEERLLRPEELEDLIHCIGHVMNLGVEGRLSGVFEMLMNTTKQRLTAFLPGGHYGDLYGVKDDAIGQLKKRISVFNLKQYKDNDELLPILMNEMFYRVYMQYENEHLRTIPKYTDIDEAHHLLSIQAARDALLKCVRTSGKYFGGFGLWTQGPREYMSIPDWHVVRGAATAYVFMPDSEGDASLYQQAFDLSVDECALIKKMKPKKQALIVQREVGISKVVNINADPAQYVIGTSRPQEAPLRNKLFKRYQHNPDLAIEETIKQLRQQGCRL</sequence>
<dbReference type="Gene3D" id="3.40.50.300">
    <property type="entry name" value="P-loop containing nucleotide triphosphate hydrolases"/>
    <property type="match status" value="1"/>
</dbReference>
<evidence type="ECO:0000313" key="2">
    <source>
        <dbReference type="EMBL" id="RDH41332.1"/>
    </source>
</evidence>
<reference evidence="2 3" key="1">
    <citation type="submission" date="2017-04" db="EMBL/GenBank/DDBJ databases">
        <title>Draft genome sequence of Zooshikella ganghwensis VG4 isolated from Red Sea sediments.</title>
        <authorList>
            <person name="Rehman Z."/>
            <person name="Alam I."/>
            <person name="Kamau A."/>
            <person name="Bajic V."/>
            <person name="Leiknes T."/>
        </authorList>
    </citation>
    <scope>NUCLEOTIDE SEQUENCE [LARGE SCALE GENOMIC DNA]</scope>
    <source>
        <strain evidence="2 3">VG4</strain>
    </source>
</reference>
<organism evidence="2 3">
    <name type="scientific">Zooshikella ganghwensis</name>
    <dbReference type="NCBI Taxonomy" id="202772"/>
    <lineage>
        <taxon>Bacteria</taxon>
        <taxon>Pseudomonadati</taxon>
        <taxon>Pseudomonadota</taxon>
        <taxon>Gammaproteobacteria</taxon>
        <taxon>Oceanospirillales</taxon>
        <taxon>Zooshikellaceae</taxon>
        <taxon>Zooshikella</taxon>
    </lineage>
</organism>
<dbReference type="RefSeq" id="WP_094789959.1">
    <property type="nucleotide sequence ID" value="NZ_NDXW01000010.1"/>
</dbReference>
<dbReference type="InterPro" id="IPR027417">
    <property type="entry name" value="P-loop_NTPase"/>
</dbReference>